<name>A0AC34QQR0_9BILA</name>
<reference evidence="2" key="1">
    <citation type="submission" date="2022-11" db="UniProtKB">
        <authorList>
            <consortium name="WormBaseParasite"/>
        </authorList>
    </citation>
    <scope>IDENTIFICATION</scope>
</reference>
<evidence type="ECO:0000313" key="2">
    <source>
        <dbReference type="WBParaSite" id="JU765_v2.g18426.t1"/>
    </source>
</evidence>
<evidence type="ECO:0000313" key="1">
    <source>
        <dbReference type="Proteomes" id="UP000887576"/>
    </source>
</evidence>
<dbReference type="Proteomes" id="UP000887576">
    <property type="component" value="Unplaced"/>
</dbReference>
<proteinExistence type="predicted"/>
<protein>
    <submittedName>
        <fullName evidence="2">Late endosomal/lysosomal adaptor and MAPK and MTOR activator 5</fullName>
    </submittedName>
</protein>
<organism evidence="1 2">
    <name type="scientific">Panagrolaimus sp. JU765</name>
    <dbReference type="NCBI Taxonomy" id="591449"/>
    <lineage>
        <taxon>Eukaryota</taxon>
        <taxon>Metazoa</taxon>
        <taxon>Ecdysozoa</taxon>
        <taxon>Nematoda</taxon>
        <taxon>Chromadorea</taxon>
        <taxon>Rhabditida</taxon>
        <taxon>Tylenchina</taxon>
        <taxon>Panagrolaimomorpha</taxon>
        <taxon>Panagrolaimoidea</taxon>
        <taxon>Panagrolaimidae</taxon>
        <taxon>Panagrolaimus</taxon>
    </lineage>
</organism>
<accession>A0AC34QQR0</accession>
<dbReference type="WBParaSite" id="JU765_v2.g18426.t1">
    <property type="protein sequence ID" value="JU765_v2.g18426.t1"/>
    <property type="gene ID" value="JU765_v2.g18426"/>
</dbReference>
<sequence>MSRANLPSAMENSFQNSSKDLMSKHPDVKGVLCTDELGNAIYHQGSLKEGSAAIVSQLVQIASHIDPEFPAPIITLHSPDSRVVIGRNHPITVAVHRIGPTDPAKLDDTETSNSASE</sequence>